<evidence type="ECO:0000313" key="1">
    <source>
        <dbReference type="EMBL" id="KAI3558755.1"/>
    </source>
</evidence>
<proteinExistence type="predicted"/>
<dbReference type="EMBL" id="SDAQ01000002">
    <property type="protein sequence ID" value="KAI3558755.1"/>
    <property type="molecule type" value="Genomic_DNA"/>
</dbReference>
<accession>A0A9Q0B801</accession>
<dbReference type="OrthoDB" id="10482022at2759"/>
<keyword evidence="2" id="KW-1185">Reference proteome</keyword>
<name>A0A9Q0B801_9PEZI</name>
<dbReference type="Proteomes" id="UP001056436">
    <property type="component" value="Unassembled WGS sequence"/>
</dbReference>
<reference evidence="1" key="1">
    <citation type="submission" date="2019-01" db="EMBL/GenBank/DDBJ databases">
        <title>Colletotrichum abscissum LGMF1257.</title>
        <authorList>
            <person name="Baroncelli R."/>
        </authorList>
    </citation>
    <scope>NUCLEOTIDE SEQUENCE</scope>
    <source>
        <strain evidence="1">Ca142</strain>
    </source>
</reference>
<comment type="caution">
    <text evidence="1">The sequence shown here is derived from an EMBL/GenBank/DDBJ whole genome shotgun (WGS) entry which is preliminary data.</text>
</comment>
<gene>
    <name evidence="1" type="ORF">CABS02_00795</name>
</gene>
<sequence>MRAEAMGLRQQPSTFKMNDLVSLPPGIKSEDIPIPSRESSREFSLPFRPSPADLLFPSPPALRIEPTDMPSCVCYRVEHLFSIVFGVLYANKDTVMDWRQYWNKVQRLLSKENPLRKTEVTAHKI</sequence>
<protein>
    <submittedName>
        <fullName evidence="1">Uncharacterized protein</fullName>
    </submittedName>
</protein>
<dbReference type="AlphaFoldDB" id="A0A9Q0B801"/>
<organism evidence="1 2">
    <name type="scientific">Colletotrichum abscissum</name>
    <dbReference type="NCBI Taxonomy" id="1671311"/>
    <lineage>
        <taxon>Eukaryota</taxon>
        <taxon>Fungi</taxon>
        <taxon>Dikarya</taxon>
        <taxon>Ascomycota</taxon>
        <taxon>Pezizomycotina</taxon>
        <taxon>Sordariomycetes</taxon>
        <taxon>Hypocreomycetidae</taxon>
        <taxon>Glomerellales</taxon>
        <taxon>Glomerellaceae</taxon>
        <taxon>Colletotrichum</taxon>
        <taxon>Colletotrichum acutatum species complex</taxon>
    </lineage>
</organism>
<evidence type="ECO:0000313" key="2">
    <source>
        <dbReference type="Proteomes" id="UP001056436"/>
    </source>
</evidence>